<dbReference type="InterPro" id="IPR001647">
    <property type="entry name" value="HTH_TetR"/>
</dbReference>
<dbReference type="Proteomes" id="UP001595867">
    <property type="component" value="Unassembled WGS sequence"/>
</dbReference>
<evidence type="ECO:0000259" key="6">
    <source>
        <dbReference type="PROSITE" id="PS50977"/>
    </source>
</evidence>
<feature type="compositionally biased region" description="Gly residues" evidence="5">
    <location>
        <begin position="194"/>
        <end position="212"/>
    </location>
</feature>
<gene>
    <name evidence="7" type="ORF">ACFO0C_00040</name>
</gene>
<evidence type="ECO:0000313" key="7">
    <source>
        <dbReference type="EMBL" id="MFC4063302.1"/>
    </source>
</evidence>
<name>A0ABV8IH62_9ACTN</name>
<evidence type="ECO:0000256" key="4">
    <source>
        <dbReference type="PROSITE-ProRule" id="PRU00335"/>
    </source>
</evidence>
<dbReference type="PROSITE" id="PS50977">
    <property type="entry name" value="HTH_TETR_2"/>
    <property type="match status" value="1"/>
</dbReference>
<dbReference type="Gene3D" id="1.10.357.10">
    <property type="entry name" value="Tetracycline Repressor, domain 2"/>
    <property type="match status" value="1"/>
</dbReference>
<keyword evidence="2 4" id="KW-0238">DNA-binding</keyword>
<dbReference type="RefSeq" id="WP_378064300.1">
    <property type="nucleotide sequence ID" value="NZ_JBHSBL010000001.1"/>
</dbReference>
<dbReference type="PANTHER" id="PTHR30055:SF234">
    <property type="entry name" value="HTH-TYPE TRANSCRIPTIONAL REGULATOR BETI"/>
    <property type="match status" value="1"/>
</dbReference>
<feature type="region of interest" description="Disordered" evidence="5">
    <location>
        <begin position="122"/>
        <end position="221"/>
    </location>
</feature>
<evidence type="ECO:0000256" key="3">
    <source>
        <dbReference type="ARBA" id="ARBA00023163"/>
    </source>
</evidence>
<reference evidence="8" key="1">
    <citation type="journal article" date="2019" name="Int. J. Syst. Evol. Microbiol.">
        <title>The Global Catalogue of Microorganisms (GCM) 10K type strain sequencing project: providing services to taxonomists for standard genome sequencing and annotation.</title>
        <authorList>
            <consortium name="The Broad Institute Genomics Platform"/>
            <consortium name="The Broad Institute Genome Sequencing Center for Infectious Disease"/>
            <person name="Wu L."/>
            <person name="Ma J."/>
        </authorList>
    </citation>
    <scope>NUCLEOTIDE SEQUENCE [LARGE SCALE GENOMIC DNA]</scope>
    <source>
        <strain evidence="8">TBRC 5832</strain>
    </source>
</reference>
<dbReference type="InterPro" id="IPR009057">
    <property type="entry name" value="Homeodomain-like_sf"/>
</dbReference>
<proteinExistence type="predicted"/>
<evidence type="ECO:0000313" key="8">
    <source>
        <dbReference type="Proteomes" id="UP001595867"/>
    </source>
</evidence>
<evidence type="ECO:0000256" key="5">
    <source>
        <dbReference type="SAM" id="MobiDB-lite"/>
    </source>
</evidence>
<feature type="compositionally biased region" description="Low complexity" evidence="5">
    <location>
        <begin position="128"/>
        <end position="144"/>
    </location>
</feature>
<feature type="compositionally biased region" description="Low complexity" evidence="5">
    <location>
        <begin position="174"/>
        <end position="188"/>
    </location>
</feature>
<dbReference type="InterPro" id="IPR050109">
    <property type="entry name" value="HTH-type_TetR-like_transc_reg"/>
</dbReference>
<dbReference type="SUPFAM" id="SSF46689">
    <property type="entry name" value="Homeodomain-like"/>
    <property type="match status" value="1"/>
</dbReference>
<sequence length="284" mass="28585">MTETPARRRAPGMSPEARREMIVAAALPLLVEHGATVGTLQIAKAAGIGEATIFRVFTDKDELLEACVVAALRNDHVLAELDAVPLDQPLVARLTEAAATLHAYLHRMGAVTAAVHAAGRRVVPPTHAPGGPARGVAPAGHAPGDSARGVAPAGHAPGDSARGVVSAGHAPGDSARGGAPAGHAPGSADRGASVGPGLGVSGQGRGGSGRGLGASREEASERTRQAVIRLLEPDRDALRLPVEQLAAVFLGMLFSRPGAPAADTPIETLVDIFLHGVVTPGVPS</sequence>
<keyword evidence="3" id="KW-0804">Transcription</keyword>
<comment type="caution">
    <text evidence="7">The sequence shown here is derived from an EMBL/GenBank/DDBJ whole genome shotgun (WGS) entry which is preliminary data.</text>
</comment>
<evidence type="ECO:0000256" key="1">
    <source>
        <dbReference type="ARBA" id="ARBA00023015"/>
    </source>
</evidence>
<dbReference type="Pfam" id="PF00440">
    <property type="entry name" value="TetR_N"/>
    <property type="match status" value="1"/>
</dbReference>
<feature type="domain" description="HTH tetR-type" evidence="6">
    <location>
        <begin position="16"/>
        <end position="75"/>
    </location>
</feature>
<keyword evidence="8" id="KW-1185">Reference proteome</keyword>
<dbReference type="PRINTS" id="PR00455">
    <property type="entry name" value="HTHTETR"/>
</dbReference>
<organism evidence="7 8">
    <name type="scientific">Actinoplanes subglobosus</name>
    <dbReference type="NCBI Taxonomy" id="1547892"/>
    <lineage>
        <taxon>Bacteria</taxon>
        <taxon>Bacillati</taxon>
        <taxon>Actinomycetota</taxon>
        <taxon>Actinomycetes</taxon>
        <taxon>Micromonosporales</taxon>
        <taxon>Micromonosporaceae</taxon>
        <taxon>Actinoplanes</taxon>
    </lineage>
</organism>
<dbReference type="PANTHER" id="PTHR30055">
    <property type="entry name" value="HTH-TYPE TRANSCRIPTIONAL REGULATOR RUTR"/>
    <property type="match status" value="1"/>
</dbReference>
<accession>A0ABV8IH62</accession>
<keyword evidence="1" id="KW-0805">Transcription regulation</keyword>
<protein>
    <submittedName>
        <fullName evidence="7">TetR/AcrR family transcriptional regulator</fullName>
    </submittedName>
</protein>
<evidence type="ECO:0000256" key="2">
    <source>
        <dbReference type="ARBA" id="ARBA00023125"/>
    </source>
</evidence>
<feature type="DNA-binding region" description="H-T-H motif" evidence="4">
    <location>
        <begin position="38"/>
        <end position="57"/>
    </location>
</feature>
<dbReference type="EMBL" id="JBHSBL010000001">
    <property type="protein sequence ID" value="MFC4063302.1"/>
    <property type="molecule type" value="Genomic_DNA"/>
</dbReference>